<feature type="compositionally biased region" description="Acidic residues" evidence="1">
    <location>
        <begin position="365"/>
        <end position="379"/>
    </location>
</feature>
<accession>A0A2P1EMF2</accession>
<organism evidence="2 3">
    <name type="scientific">Moumouvirus australiensis</name>
    <dbReference type="NCBI Taxonomy" id="2109587"/>
    <lineage>
        <taxon>Viruses</taxon>
        <taxon>Varidnaviria</taxon>
        <taxon>Bamfordvirae</taxon>
        <taxon>Nucleocytoviricota</taxon>
        <taxon>Megaviricetes</taxon>
        <taxon>Imitervirales</taxon>
        <taxon>Mimiviridae</taxon>
        <taxon>Megamimivirinae</taxon>
        <taxon>Moumouvirus</taxon>
        <taxon>Moumouvirus australiense</taxon>
    </lineage>
</organism>
<proteinExistence type="predicted"/>
<evidence type="ECO:0000313" key="3">
    <source>
        <dbReference type="Proteomes" id="UP000289600"/>
    </source>
</evidence>
<sequence length="463" mass="52230">MIRLNDKPDISGTVHFLTNLKHKHFVKFGGLQSNDSIDSFHKFMCEYGVWDPTDKIVKSKKQANYLPGPEYDNISVVLKFYNLGVIAYEDKMKMRIREQIEREQREHEYKERREIEQKEPLNSSIPNSQRESFENLHTADSSLQKSGIVLNIKGRVNNPDDKQIPVLQLTNPNITHDNITNITNNAQVDNINQLLVKTPRKSASFGLLSYDSDSLDDVDDLLNHEDFSDDPDGEQDGDSDDDSHDGDSDDESPDEVENNSDDSDNQVFIDLNIPDDNIIEFENKNKSDKNKSKKSKLNSNIIAENNKSKPDKQNIKSKNNDSKTSKKSTKKTIPESESEEFSDSDQSDDFSQSEPDISSDSDSNNSEEDISSDSDSSEDEVPKKKTNTKVQQTTKKPLQVTKSQSKTNVKKPVPNSGGSKTSKPTPKPAPKSTKKQVIEKTSKKSVIPKSPEVKKRKPGRPKK</sequence>
<feature type="region of interest" description="Disordered" evidence="1">
    <location>
        <begin position="219"/>
        <end position="463"/>
    </location>
</feature>
<feature type="compositionally biased region" description="Acidic residues" evidence="1">
    <location>
        <begin position="227"/>
        <end position="264"/>
    </location>
</feature>
<evidence type="ECO:0000313" key="2">
    <source>
        <dbReference type="EMBL" id="AVL95050.1"/>
    </source>
</evidence>
<gene>
    <name evidence="2" type="ORF">mc_664</name>
</gene>
<feature type="region of interest" description="Disordered" evidence="1">
    <location>
        <begin position="103"/>
        <end position="132"/>
    </location>
</feature>
<evidence type="ECO:0000256" key="1">
    <source>
        <dbReference type="SAM" id="MobiDB-lite"/>
    </source>
</evidence>
<reference evidence="3" key="1">
    <citation type="submission" date="2018-01" db="EMBL/GenBank/DDBJ databases">
        <title>Testimony of 'menage a trois' revealed by the proteome of Megavirus virophage.</title>
        <authorList>
            <person name="Jeudy S."/>
            <person name="Bertaux L."/>
            <person name="Alempic J.-M."/>
            <person name="Lartigue A."/>
            <person name="Legendre M."/>
            <person name="Philippe N."/>
            <person name="Beucher L."/>
            <person name="Biondi E."/>
            <person name="Juul S."/>
            <person name="Turner D."/>
            <person name="Coute Y."/>
            <person name="Claverie J.-M."/>
            <person name="Abergel C."/>
        </authorList>
    </citation>
    <scope>NUCLEOTIDE SEQUENCE [LARGE SCALE GENOMIC DNA]</scope>
</reference>
<feature type="compositionally biased region" description="Polar residues" evidence="1">
    <location>
        <begin position="120"/>
        <end position="130"/>
    </location>
</feature>
<feature type="compositionally biased region" description="Basic residues" evidence="1">
    <location>
        <begin position="454"/>
        <end position="463"/>
    </location>
</feature>
<feature type="compositionally biased region" description="Low complexity" evidence="1">
    <location>
        <begin position="388"/>
        <end position="397"/>
    </location>
</feature>
<dbReference type="EMBL" id="MG807320">
    <property type="protein sequence ID" value="AVL95050.1"/>
    <property type="molecule type" value="Genomic_DNA"/>
</dbReference>
<protein>
    <submittedName>
        <fullName evidence="2">Uncharacterized protein</fullName>
    </submittedName>
</protein>
<feature type="compositionally biased region" description="Acidic residues" evidence="1">
    <location>
        <begin position="336"/>
        <end position="348"/>
    </location>
</feature>
<feature type="compositionally biased region" description="Basic and acidic residues" evidence="1">
    <location>
        <begin position="103"/>
        <end position="119"/>
    </location>
</feature>
<feature type="compositionally biased region" description="Basic and acidic residues" evidence="1">
    <location>
        <begin position="281"/>
        <end position="290"/>
    </location>
</feature>
<keyword evidence="3" id="KW-1185">Reference proteome</keyword>
<dbReference type="Proteomes" id="UP000289600">
    <property type="component" value="Segment"/>
</dbReference>
<feature type="compositionally biased region" description="Basic and acidic residues" evidence="1">
    <location>
        <begin position="306"/>
        <end position="324"/>
    </location>
</feature>
<name>A0A2P1EMF2_9VIRU</name>
<feature type="compositionally biased region" description="Low complexity" evidence="1">
    <location>
        <begin position="349"/>
        <end position="364"/>
    </location>
</feature>